<dbReference type="PANTHER" id="PTHR42752">
    <property type="entry name" value="IMIDAZOLONEPROPIONASE"/>
    <property type="match status" value="1"/>
</dbReference>
<comment type="caution">
    <text evidence="9">The sequence shown here is derived from an EMBL/GenBank/DDBJ whole genome shotgun (WGS) entry which is preliminary data.</text>
</comment>
<dbReference type="InterPro" id="IPR006680">
    <property type="entry name" value="Amidohydro-rel"/>
</dbReference>
<evidence type="ECO:0000256" key="7">
    <source>
        <dbReference type="HAMAP-Rule" id="MF_00372"/>
    </source>
</evidence>
<dbReference type="Gene3D" id="2.30.40.10">
    <property type="entry name" value="Urease, subunit C, domain 1"/>
    <property type="match status" value="1"/>
</dbReference>
<name>A0ABR6ZAL3_9BURK</name>
<evidence type="ECO:0000256" key="4">
    <source>
        <dbReference type="ARBA" id="ARBA00022808"/>
    </source>
</evidence>
<dbReference type="SUPFAM" id="SSF51338">
    <property type="entry name" value="Composite domain of metallo-dependent hydrolases"/>
    <property type="match status" value="1"/>
</dbReference>
<feature type="binding site" evidence="7">
    <location>
        <position position="243"/>
    </location>
    <ligand>
        <name>Zn(2+)</name>
        <dbReference type="ChEBI" id="CHEBI:29105"/>
    </ligand>
</feature>
<dbReference type="SUPFAM" id="SSF51556">
    <property type="entry name" value="Metallo-dependent hydrolases"/>
    <property type="match status" value="1"/>
</dbReference>
<evidence type="ECO:0000313" key="9">
    <source>
        <dbReference type="EMBL" id="MBC3908621.1"/>
    </source>
</evidence>
<feature type="binding site" evidence="7">
    <location>
        <position position="246"/>
    </location>
    <ligand>
        <name>4-imidazolone-5-propanoate</name>
        <dbReference type="ChEBI" id="CHEBI:77893"/>
    </ligand>
</feature>
<protein>
    <recommendedName>
        <fullName evidence="1 7">Imidazolonepropionase</fullName>
        <ecNumber evidence="1 7">3.5.2.7</ecNumber>
    </recommendedName>
    <alternativeName>
        <fullName evidence="7">Imidazolone-5-propionate hydrolase</fullName>
    </alternativeName>
</protein>
<dbReference type="PANTHER" id="PTHR42752:SF1">
    <property type="entry name" value="IMIDAZOLONEPROPIONASE-RELATED"/>
    <property type="match status" value="1"/>
</dbReference>
<evidence type="ECO:0000256" key="5">
    <source>
        <dbReference type="ARBA" id="ARBA00022833"/>
    </source>
</evidence>
<feature type="binding site" evidence="7">
    <location>
        <position position="145"/>
    </location>
    <ligand>
        <name>4-imidazolone-5-propanoate</name>
        <dbReference type="ChEBI" id="CHEBI:77893"/>
    </ligand>
</feature>
<feature type="binding site" evidence="7">
    <location>
        <position position="178"/>
    </location>
    <ligand>
        <name>4-imidazolone-5-propanoate</name>
        <dbReference type="ChEBI" id="CHEBI:77893"/>
    </ligand>
</feature>
<dbReference type="CDD" id="cd01296">
    <property type="entry name" value="Imidazolone-5PH"/>
    <property type="match status" value="1"/>
</dbReference>
<dbReference type="Gene3D" id="3.20.20.140">
    <property type="entry name" value="Metal-dependent hydrolases"/>
    <property type="match status" value="1"/>
</dbReference>
<keyword evidence="3 7" id="KW-0378">Hydrolase</keyword>
<feature type="binding site" evidence="7">
    <location>
        <position position="318"/>
    </location>
    <ligand>
        <name>Zn(2+)</name>
        <dbReference type="ChEBI" id="CHEBI:29105"/>
    </ligand>
</feature>
<feature type="binding site" evidence="7">
    <location>
        <position position="73"/>
    </location>
    <ligand>
        <name>Zn(2+)</name>
        <dbReference type="ChEBI" id="CHEBI:29105"/>
    </ligand>
</feature>
<evidence type="ECO:0000256" key="3">
    <source>
        <dbReference type="ARBA" id="ARBA00022801"/>
    </source>
</evidence>
<feature type="domain" description="Amidohydrolase-related" evidence="8">
    <location>
        <begin position="65"/>
        <end position="386"/>
    </location>
</feature>
<dbReference type="InterPro" id="IPR011059">
    <property type="entry name" value="Metal-dep_hydrolase_composite"/>
</dbReference>
<keyword evidence="4 7" id="KW-0369">Histidine metabolism</keyword>
<keyword evidence="5 7" id="KW-0862">Zinc</keyword>
<feature type="binding site" evidence="7">
    <location>
        <position position="82"/>
    </location>
    <ligand>
        <name>4-imidazolone-5-propanoate</name>
        <dbReference type="ChEBI" id="CHEBI:77893"/>
    </ligand>
</feature>
<feature type="binding site" evidence="7">
    <location>
        <position position="318"/>
    </location>
    <ligand>
        <name>Fe(3+)</name>
        <dbReference type="ChEBI" id="CHEBI:29034"/>
    </ligand>
</feature>
<dbReference type="EC" id="3.5.2.7" evidence="1 7"/>
<feature type="binding site" evidence="7">
    <location>
        <position position="320"/>
    </location>
    <ligand>
        <name>N-formimidoyl-L-glutamate</name>
        <dbReference type="ChEBI" id="CHEBI:58928"/>
    </ligand>
</feature>
<dbReference type="InterPro" id="IPR005920">
    <property type="entry name" value="HutI"/>
</dbReference>
<evidence type="ECO:0000313" key="10">
    <source>
        <dbReference type="Proteomes" id="UP000646911"/>
    </source>
</evidence>
<gene>
    <name evidence="7" type="primary">hutI</name>
    <name evidence="9" type="ORF">H8L47_13740</name>
</gene>
<feature type="binding site" evidence="7">
    <location>
        <position position="73"/>
    </location>
    <ligand>
        <name>Fe(3+)</name>
        <dbReference type="ChEBI" id="CHEBI:29034"/>
    </ligand>
</feature>
<dbReference type="GO" id="GO:0050480">
    <property type="term" value="F:imidazolonepropionase activity"/>
    <property type="evidence" value="ECO:0007669"/>
    <property type="project" value="UniProtKB-EC"/>
</dbReference>
<reference evidence="9 10" key="1">
    <citation type="submission" date="2020-08" db="EMBL/GenBank/DDBJ databases">
        <title>Novel species isolated from subtropical streams in China.</title>
        <authorList>
            <person name="Lu H."/>
        </authorList>
    </citation>
    <scope>NUCLEOTIDE SEQUENCE [LARGE SCALE GENOMIC DNA]</scope>
    <source>
        <strain evidence="9 10">NL8W</strain>
    </source>
</reference>
<keyword evidence="6 7" id="KW-0408">Iron</keyword>
<evidence type="ECO:0000256" key="6">
    <source>
        <dbReference type="ARBA" id="ARBA00023004"/>
    </source>
</evidence>
<comment type="cofactor">
    <cofactor evidence="7">
        <name>Zn(2+)</name>
        <dbReference type="ChEBI" id="CHEBI:29105"/>
    </cofactor>
    <cofactor evidence="7">
        <name>Fe(3+)</name>
        <dbReference type="ChEBI" id="CHEBI:29034"/>
    </cofactor>
    <text evidence="7">Binds 1 zinc or iron ion per subunit.</text>
</comment>
<keyword evidence="2 7" id="KW-0479">Metal-binding</keyword>
<dbReference type="Pfam" id="PF01979">
    <property type="entry name" value="Amidohydro_1"/>
    <property type="match status" value="1"/>
</dbReference>
<evidence type="ECO:0000256" key="1">
    <source>
        <dbReference type="ARBA" id="ARBA00012864"/>
    </source>
</evidence>
<dbReference type="InterPro" id="IPR032466">
    <property type="entry name" value="Metal_Hydrolase"/>
</dbReference>
<accession>A0ABR6ZAL3</accession>
<feature type="binding site" evidence="7">
    <location>
        <position position="243"/>
    </location>
    <ligand>
        <name>Fe(3+)</name>
        <dbReference type="ChEBI" id="CHEBI:29034"/>
    </ligand>
</feature>
<feature type="binding site" evidence="7">
    <location>
        <position position="322"/>
    </location>
    <ligand>
        <name>N-formimidoyl-L-glutamate</name>
        <dbReference type="ChEBI" id="CHEBI:58928"/>
    </ligand>
</feature>
<sequence>MISTGLSWDSLWINVHLACMTDGYGEIKDAAIAVKDGRIVWLGSRSELPAEYVVAKTHDGKGCWLTPGLIDCHTHLVYAGNRSNEFEARLNGVAYEEIARQGGGINSTVRATRAANEDELLAATLPRLHALLAEGVTTLEIKSGYGLDLETEARILRVARRIGREFPVRVKTTFLGAHALPPEYAGRADDYIKLVCEQMLPALVAEDLVDAVDVFCEKIGFTPAQTELVFQAAQAHGLPVKLHAEQLSDQGGAALTAKFKGLSADHLEYLSDDGIAAMAESGTVAVLLPGAFYFLRETKYPPLAALRVAGVPIALATDCNPGTSPLTSLLLTMNMACTLFRMTPLEALQGVTCHAAQALGLHADTGSLGIGKAADFALWDIARPADLAYHIAGNPSQAKVFAGRLLA</sequence>
<dbReference type="HAMAP" id="MF_00372">
    <property type="entry name" value="HutI"/>
    <property type="match status" value="1"/>
</dbReference>
<comment type="similarity">
    <text evidence="7">Belongs to the metallo-dependent hydrolases superfamily. HutI family.</text>
</comment>
<dbReference type="Proteomes" id="UP000646911">
    <property type="component" value="Unassembled WGS sequence"/>
</dbReference>
<feature type="binding site" evidence="7">
    <location>
        <position position="323"/>
    </location>
    <ligand>
        <name>4-imidazolone-5-propanoate</name>
        <dbReference type="ChEBI" id="CHEBI:77893"/>
    </ligand>
</feature>
<feature type="binding site" evidence="7">
    <location>
        <position position="75"/>
    </location>
    <ligand>
        <name>Zn(2+)</name>
        <dbReference type="ChEBI" id="CHEBI:29105"/>
    </ligand>
</feature>
<comment type="catalytic activity">
    <reaction evidence="7">
        <text>4-imidazolone-5-propanoate + H2O = N-formimidoyl-L-glutamate</text>
        <dbReference type="Rhea" id="RHEA:23660"/>
        <dbReference type="ChEBI" id="CHEBI:15377"/>
        <dbReference type="ChEBI" id="CHEBI:58928"/>
        <dbReference type="ChEBI" id="CHEBI:77893"/>
        <dbReference type="EC" id="3.5.2.7"/>
    </reaction>
</comment>
<comment type="pathway">
    <text evidence="7">Amino-acid degradation; L-histidine degradation into L-glutamate; N-formimidoyl-L-glutamate from L-histidine: step 3/3.</text>
</comment>
<evidence type="ECO:0000256" key="2">
    <source>
        <dbReference type="ARBA" id="ARBA00022723"/>
    </source>
</evidence>
<organism evidence="9 10">
    <name type="scientific">Undibacterium umbellatum</name>
    <dbReference type="NCBI Taxonomy" id="2762300"/>
    <lineage>
        <taxon>Bacteria</taxon>
        <taxon>Pseudomonadati</taxon>
        <taxon>Pseudomonadota</taxon>
        <taxon>Betaproteobacteria</taxon>
        <taxon>Burkholderiales</taxon>
        <taxon>Oxalobacteraceae</taxon>
        <taxon>Undibacterium</taxon>
    </lineage>
</organism>
<proteinExistence type="inferred from homology"/>
<keyword evidence="7" id="KW-0963">Cytoplasm</keyword>
<comment type="subcellular location">
    <subcellularLocation>
        <location evidence="7">Cytoplasm</location>
    </subcellularLocation>
</comment>
<evidence type="ECO:0000259" key="8">
    <source>
        <dbReference type="Pfam" id="PF01979"/>
    </source>
</evidence>
<keyword evidence="10" id="KW-1185">Reference proteome</keyword>
<feature type="binding site" evidence="7">
    <location>
        <position position="75"/>
    </location>
    <ligand>
        <name>Fe(3+)</name>
        <dbReference type="ChEBI" id="CHEBI:29034"/>
    </ligand>
</feature>
<dbReference type="RefSeq" id="WP_186954175.1">
    <property type="nucleotide sequence ID" value="NZ_JACOFX010000006.1"/>
</dbReference>
<comment type="function">
    <text evidence="7">Catalyzes the hydrolytic cleavage of the carbon-nitrogen bond in imidazolone-5-propanoate to yield N-formimidoyl-L-glutamate. It is the third step in the universal histidine degradation pathway.</text>
</comment>
<feature type="binding site" evidence="7">
    <location>
        <position position="145"/>
    </location>
    <ligand>
        <name>N-formimidoyl-L-glutamate</name>
        <dbReference type="ChEBI" id="CHEBI:58928"/>
    </ligand>
</feature>
<dbReference type="NCBIfam" id="TIGR01224">
    <property type="entry name" value="hutI"/>
    <property type="match status" value="1"/>
</dbReference>
<dbReference type="EMBL" id="JACOFX010000006">
    <property type="protein sequence ID" value="MBC3908621.1"/>
    <property type="molecule type" value="Genomic_DNA"/>
</dbReference>